<proteinExistence type="predicted"/>
<dbReference type="GO" id="GO:0005730">
    <property type="term" value="C:nucleolus"/>
    <property type="evidence" value="ECO:0007669"/>
    <property type="project" value="TreeGrafter"/>
</dbReference>
<dbReference type="InterPro" id="IPR039844">
    <property type="entry name" value="URB1"/>
</dbReference>
<sequence>MLACMKSLMCLVQNKEKRNKELEEYLIEHGTQAAEEAPLEHAVFDKLVAGSWVQFVKCGLRAHYCNPRFLDWLCHLVVVICNDLGKTSEVAKSLSLTTLHQMILSHSQFLRIMLAEAEAEKSDKTRKDSEVKGSLVKLLLTIVQGDRQCCQTSHLTVLFGAYGATLSETDQRLLNLLQLYEASGCKMQDYRPYMWGPEAVERYTVRRNLGPSLWQEPTMDQVVGLLEPELLWQTVLHFPLRRSLKVANTESFTAADKLGSLPRCYDPCFLMPLFSHLVAPDRLVNCRKFVEQGCLSVTLAALSSHDPAMRGAACYVLHQLSLHLETERRFPERLQVTYLLECVRNSLETENLKFACVISVFLAKAARLMLKWAYFELDRSSEKSASSVINFAPDITEEKDVRLTSRSTASWFIVSKTCQIDTVGVEIVVHRVKTGSIDKVDIEVGVPVLICFGVREQLLLVQTSHWLS</sequence>
<dbReference type="AlphaFoldDB" id="A0AAD9JQP2"/>
<dbReference type="Proteomes" id="UP001209878">
    <property type="component" value="Unassembled WGS sequence"/>
</dbReference>
<evidence type="ECO:0000313" key="2">
    <source>
        <dbReference type="EMBL" id="KAK2157471.1"/>
    </source>
</evidence>
<evidence type="ECO:0000259" key="1">
    <source>
        <dbReference type="Pfam" id="PF16201"/>
    </source>
</evidence>
<dbReference type="InterPro" id="IPR032436">
    <property type="entry name" value="URB1_C"/>
</dbReference>
<dbReference type="PANTHER" id="PTHR13500:SF0">
    <property type="entry name" value="NUCLEOLAR PRE-RIBOSOMAL-ASSOCIATED PROTEIN 1"/>
    <property type="match status" value="1"/>
</dbReference>
<dbReference type="PANTHER" id="PTHR13500">
    <property type="entry name" value="NUCLEOLAR PRERIBOSOMAL-ASSOCIATED PROTEIN 1"/>
    <property type="match status" value="1"/>
</dbReference>
<dbReference type="Pfam" id="PF16201">
    <property type="entry name" value="NopRA1"/>
    <property type="match status" value="1"/>
</dbReference>
<dbReference type="EMBL" id="JAODUO010001875">
    <property type="protein sequence ID" value="KAK2157471.1"/>
    <property type="molecule type" value="Genomic_DNA"/>
</dbReference>
<protein>
    <recommendedName>
        <fullName evidence="1">URB1 C-terminal domain-containing protein</fullName>
    </recommendedName>
</protein>
<evidence type="ECO:0000313" key="3">
    <source>
        <dbReference type="Proteomes" id="UP001209878"/>
    </source>
</evidence>
<feature type="domain" description="URB1 C-terminal" evidence="1">
    <location>
        <begin position="295"/>
        <end position="373"/>
    </location>
</feature>
<accession>A0AAD9JQP2</accession>
<dbReference type="GO" id="GO:0000466">
    <property type="term" value="P:maturation of 5.8S rRNA from tricistronic rRNA transcript (SSU-rRNA, 5.8S rRNA, LSU-rRNA)"/>
    <property type="evidence" value="ECO:0007669"/>
    <property type="project" value="TreeGrafter"/>
</dbReference>
<organism evidence="2 3">
    <name type="scientific">Ridgeia piscesae</name>
    <name type="common">Tubeworm</name>
    <dbReference type="NCBI Taxonomy" id="27915"/>
    <lineage>
        <taxon>Eukaryota</taxon>
        <taxon>Metazoa</taxon>
        <taxon>Spiralia</taxon>
        <taxon>Lophotrochozoa</taxon>
        <taxon>Annelida</taxon>
        <taxon>Polychaeta</taxon>
        <taxon>Sedentaria</taxon>
        <taxon>Canalipalpata</taxon>
        <taxon>Sabellida</taxon>
        <taxon>Siboglinidae</taxon>
        <taxon>Ridgeia</taxon>
    </lineage>
</organism>
<name>A0AAD9JQP2_RIDPI</name>
<dbReference type="GO" id="GO:0000463">
    <property type="term" value="P:maturation of LSU-rRNA from tricistronic rRNA transcript (SSU-rRNA, 5.8S rRNA, LSU-rRNA)"/>
    <property type="evidence" value="ECO:0007669"/>
    <property type="project" value="TreeGrafter"/>
</dbReference>
<keyword evidence="3" id="KW-1185">Reference proteome</keyword>
<gene>
    <name evidence="2" type="ORF">NP493_1873g00016</name>
</gene>
<comment type="caution">
    <text evidence="2">The sequence shown here is derived from an EMBL/GenBank/DDBJ whole genome shotgun (WGS) entry which is preliminary data.</text>
</comment>
<reference evidence="2" key="1">
    <citation type="journal article" date="2023" name="Mol. Biol. Evol.">
        <title>Third-Generation Sequencing Reveals the Adaptive Role of the Epigenome in Three Deep-Sea Polychaetes.</title>
        <authorList>
            <person name="Perez M."/>
            <person name="Aroh O."/>
            <person name="Sun Y."/>
            <person name="Lan Y."/>
            <person name="Juniper S.K."/>
            <person name="Young C.R."/>
            <person name="Angers B."/>
            <person name="Qian P.Y."/>
        </authorList>
    </citation>
    <scope>NUCLEOTIDE SEQUENCE</scope>
    <source>
        <strain evidence="2">R07B-5</strain>
    </source>
</reference>